<name>B8LZ32_TALSN</name>
<gene>
    <name evidence="6" type="ORF">TSTA_083090</name>
</gene>
<keyword evidence="1" id="KW-0962">Peroxisome biogenesis</keyword>
<evidence type="ECO:0000256" key="3">
    <source>
        <dbReference type="ARBA" id="ARBA00023140"/>
    </source>
</evidence>
<reference evidence="7" key="1">
    <citation type="journal article" date="2015" name="Genome Announc.">
        <title>Genome sequence of the AIDS-associated pathogen Penicillium marneffei (ATCC18224) and its near taxonomic relative Talaromyces stipitatus (ATCC10500).</title>
        <authorList>
            <person name="Nierman W.C."/>
            <person name="Fedorova-Abrams N.D."/>
            <person name="Andrianopoulos A."/>
        </authorList>
    </citation>
    <scope>NUCLEOTIDE SEQUENCE [LARGE SCALE GENOMIC DNA]</scope>
    <source>
        <strain evidence="7">ATCC 10500 / CBS 375.48 / QM 6759 / NRRL 1006</strain>
    </source>
</reference>
<feature type="transmembrane region" description="Helical" evidence="5">
    <location>
        <begin position="148"/>
        <end position="166"/>
    </location>
</feature>
<dbReference type="RefSeq" id="XP_002478039.1">
    <property type="nucleotide sequence ID" value="XM_002477994.1"/>
</dbReference>
<proteinExistence type="predicted"/>
<evidence type="ECO:0000256" key="4">
    <source>
        <dbReference type="ARBA" id="ARBA00046271"/>
    </source>
</evidence>
<organism evidence="6 7">
    <name type="scientific">Talaromyces stipitatus (strain ATCC 10500 / CBS 375.48 / QM 6759 / NRRL 1006)</name>
    <name type="common">Penicillium stipitatum</name>
    <dbReference type="NCBI Taxonomy" id="441959"/>
    <lineage>
        <taxon>Eukaryota</taxon>
        <taxon>Fungi</taxon>
        <taxon>Dikarya</taxon>
        <taxon>Ascomycota</taxon>
        <taxon>Pezizomycotina</taxon>
        <taxon>Eurotiomycetes</taxon>
        <taxon>Eurotiomycetidae</taxon>
        <taxon>Eurotiales</taxon>
        <taxon>Trichocomaceae</taxon>
        <taxon>Talaromyces</taxon>
        <taxon>Talaromyces sect. Talaromyces</taxon>
    </lineage>
</organism>
<feature type="transmembrane region" description="Helical" evidence="5">
    <location>
        <begin position="114"/>
        <end position="136"/>
    </location>
</feature>
<dbReference type="InParanoid" id="B8LZ32"/>
<sequence length="255" mass="28361">MTTAQKPTTKEFPPLWKQFSNFTNTHPLGIEKTLRFIQAVVTILSSSIFVSYIPNSVYAVKCASAKNQIALARRYLRFFKFIDCFDAGYTAWLVPAPLESDAVRKIASVGKWSFLGVYFFLEDLTILDAMGIWVTPWAQELFIECHKWWFFGLALSIIGSTVDIFLPVSEPTLTSSAVKQSEKKTVTSEKEKKKQPLPVKRDLTPLVKGLIVDSCDIVIPGSVLGWIPASSTQVGLMMVVSTLVSSGGIWAQVNK</sequence>
<keyword evidence="7" id="KW-1185">Reference proteome</keyword>
<dbReference type="OrthoDB" id="3636394at2759"/>
<keyword evidence="5" id="KW-0812">Transmembrane</keyword>
<dbReference type="AlphaFoldDB" id="B8LZ32"/>
<keyword evidence="5" id="KW-1133">Transmembrane helix</keyword>
<evidence type="ECO:0000256" key="5">
    <source>
        <dbReference type="SAM" id="Phobius"/>
    </source>
</evidence>
<dbReference type="EMBL" id="EQ962653">
    <property type="protein sequence ID" value="EED21076.1"/>
    <property type="molecule type" value="Genomic_DNA"/>
</dbReference>
<dbReference type="GeneID" id="8105187"/>
<dbReference type="PANTHER" id="PTHR12652:SF23">
    <property type="entry name" value="MICROBODY (PEROXISOME) PROLIFERATION PROTEIN PEROXIN 11B (EUROFUNG)"/>
    <property type="match status" value="1"/>
</dbReference>
<dbReference type="VEuPathDB" id="FungiDB:TSTA_083090"/>
<accession>B8LZ32</accession>
<dbReference type="InterPro" id="IPR008733">
    <property type="entry name" value="PEX11"/>
</dbReference>
<keyword evidence="2 5" id="KW-0472">Membrane</keyword>
<dbReference type="PANTHER" id="PTHR12652">
    <property type="entry name" value="PEROXISOMAL BIOGENESIS FACTOR 11"/>
    <property type="match status" value="1"/>
</dbReference>
<evidence type="ECO:0000313" key="6">
    <source>
        <dbReference type="EMBL" id="EED21076.1"/>
    </source>
</evidence>
<comment type="subcellular location">
    <subcellularLocation>
        <location evidence="4">Peroxisome membrane</location>
    </subcellularLocation>
</comment>
<dbReference type="STRING" id="441959.B8LZ32"/>
<dbReference type="PhylomeDB" id="B8LZ32"/>
<keyword evidence="3" id="KW-0576">Peroxisome</keyword>
<protein>
    <submittedName>
        <fullName evidence="6">PEX11 domain protein</fullName>
    </submittedName>
</protein>
<dbReference type="Pfam" id="PF05648">
    <property type="entry name" value="PEX11"/>
    <property type="match status" value="1"/>
</dbReference>
<dbReference type="GO" id="GO:0016559">
    <property type="term" value="P:peroxisome fission"/>
    <property type="evidence" value="ECO:0007669"/>
    <property type="project" value="InterPro"/>
</dbReference>
<evidence type="ECO:0000313" key="7">
    <source>
        <dbReference type="Proteomes" id="UP000001745"/>
    </source>
</evidence>
<evidence type="ECO:0000256" key="1">
    <source>
        <dbReference type="ARBA" id="ARBA00022593"/>
    </source>
</evidence>
<dbReference type="GO" id="GO:0005778">
    <property type="term" value="C:peroxisomal membrane"/>
    <property type="evidence" value="ECO:0007669"/>
    <property type="project" value="UniProtKB-SubCell"/>
</dbReference>
<dbReference type="HOGENOM" id="CLU_049216_1_1_1"/>
<evidence type="ECO:0000256" key="2">
    <source>
        <dbReference type="ARBA" id="ARBA00023136"/>
    </source>
</evidence>
<dbReference type="eggNOG" id="ENOG502SS81">
    <property type="taxonomic scope" value="Eukaryota"/>
</dbReference>
<dbReference type="OMA" id="MFFTTFT"/>
<dbReference type="Proteomes" id="UP000001745">
    <property type="component" value="Unassembled WGS sequence"/>
</dbReference>